<reference evidence="4 5" key="1">
    <citation type="journal article" date="2018" name="New Phytol.">
        <title>Phylogenomics of Endogonaceae and evolution of mycorrhizas within Mucoromycota.</title>
        <authorList>
            <person name="Chang Y."/>
            <person name="Desiro A."/>
            <person name="Na H."/>
            <person name="Sandor L."/>
            <person name="Lipzen A."/>
            <person name="Clum A."/>
            <person name="Barry K."/>
            <person name="Grigoriev I.V."/>
            <person name="Martin F.M."/>
            <person name="Stajich J.E."/>
            <person name="Smith M.E."/>
            <person name="Bonito G."/>
            <person name="Spatafora J.W."/>
        </authorList>
    </citation>
    <scope>NUCLEOTIDE SEQUENCE [LARGE SCALE GENOMIC DNA]</scope>
    <source>
        <strain evidence="4 5">AD002</strain>
    </source>
</reference>
<keyword evidence="2" id="KW-0472">Membrane</keyword>
<organism evidence="4 5">
    <name type="scientific">Jimgerdemannia flammicorona</name>
    <dbReference type="NCBI Taxonomy" id="994334"/>
    <lineage>
        <taxon>Eukaryota</taxon>
        <taxon>Fungi</taxon>
        <taxon>Fungi incertae sedis</taxon>
        <taxon>Mucoromycota</taxon>
        <taxon>Mucoromycotina</taxon>
        <taxon>Endogonomycetes</taxon>
        <taxon>Endogonales</taxon>
        <taxon>Endogonaceae</taxon>
        <taxon>Jimgerdemannia</taxon>
    </lineage>
</organism>
<evidence type="ECO:0000313" key="5">
    <source>
        <dbReference type="Proteomes" id="UP000274822"/>
    </source>
</evidence>
<protein>
    <recommendedName>
        <fullName evidence="3">UPF3 domain-containing protein</fullName>
    </recommendedName>
</protein>
<dbReference type="EMBL" id="RBNJ01003471">
    <property type="protein sequence ID" value="RUS30888.1"/>
    <property type="molecule type" value="Genomic_DNA"/>
</dbReference>
<feature type="non-terminal residue" evidence="4">
    <location>
        <position position="1"/>
    </location>
</feature>
<keyword evidence="2" id="KW-0812">Transmembrane</keyword>
<dbReference type="Pfam" id="PF03467">
    <property type="entry name" value="Smg4_UPF3"/>
    <property type="match status" value="1"/>
</dbReference>
<evidence type="ECO:0000256" key="2">
    <source>
        <dbReference type="SAM" id="Phobius"/>
    </source>
</evidence>
<keyword evidence="2" id="KW-1133">Transmembrane helix</keyword>
<gene>
    <name evidence="4" type="ORF">BC938DRAFT_478813</name>
</gene>
<feature type="region of interest" description="Disordered" evidence="1">
    <location>
        <begin position="1"/>
        <end position="27"/>
    </location>
</feature>
<evidence type="ECO:0000313" key="4">
    <source>
        <dbReference type="EMBL" id="RUS30888.1"/>
    </source>
</evidence>
<feature type="domain" description="UPF3" evidence="3">
    <location>
        <begin position="2"/>
        <end position="32"/>
    </location>
</feature>
<proteinExistence type="predicted"/>
<dbReference type="Proteomes" id="UP000274822">
    <property type="component" value="Unassembled WGS sequence"/>
</dbReference>
<dbReference type="InterPro" id="IPR005120">
    <property type="entry name" value="UPF3_dom"/>
</dbReference>
<comment type="caution">
    <text evidence="4">The sequence shown here is derived from an EMBL/GenBank/DDBJ whole genome shotgun (WGS) entry which is preliminary data.</text>
</comment>
<keyword evidence="5" id="KW-1185">Reference proteome</keyword>
<name>A0A433QM98_9FUNG</name>
<feature type="transmembrane region" description="Helical" evidence="2">
    <location>
        <begin position="35"/>
        <end position="54"/>
    </location>
</feature>
<accession>A0A433QM98</accession>
<evidence type="ECO:0000256" key="1">
    <source>
        <dbReference type="SAM" id="MobiDB-lite"/>
    </source>
</evidence>
<sequence>SENRAVVEFGPFQKTPKEHKKPDPRQGTIESGMCYSLSLPFLFFILSTFITHGLRFRSTHPVDHSIDPDFIAFLESLKAEEQRASEPKDAPGTDGLSQLEKLENRLANVTGMCMV</sequence>
<dbReference type="AlphaFoldDB" id="A0A433QM98"/>
<feature type="non-terminal residue" evidence="4">
    <location>
        <position position="115"/>
    </location>
</feature>
<evidence type="ECO:0000259" key="3">
    <source>
        <dbReference type="Pfam" id="PF03467"/>
    </source>
</evidence>